<dbReference type="Proteomes" id="UP000637643">
    <property type="component" value="Unassembled WGS sequence"/>
</dbReference>
<evidence type="ECO:0000313" key="2">
    <source>
        <dbReference type="EMBL" id="GGF65873.1"/>
    </source>
</evidence>
<evidence type="ECO:0000313" key="3">
    <source>
        <dbReference type="Proteomes" id="UP000637643"/>
    </source>
</evidence>
<proteinExistence type="predicted"/>
<protein>
    <submittedName>
        <fullName evidence="2">Uncharacterized protein</fullName>
    </submittedName>
</protein>
<reference evidence="2" key="1">
    <citation type="journal article" date="2014" name="Int. J. Syst. Evol. Microbiol.">
        <title>Complete genome sequence of Corynebacterium casei LMG S-19264T (=DSM 44701T), isolated from a smear-ripened cheese.</title>
        <authorList>
            <consortium name="US DOE Joint Genome Institute (JGI-PGF)"/>
            <person name="Walter F."/>
            <person name="Albersmeier A."/>
            <person name="Kalinowski J."/>
            <person name="Ruckert C."/>
        </authorList>
    </citation>
    <scope>NUCLEOTIDE SEQUENCE</scope>
    <source>
        <strain evidence="2">CGMCC 1.16134</strain>
    </source>
</reference>
<feature type="transmembrane region" description="Helical" evidence="1">
    <location>
        <begin position="32"/>
        <end position="48"/>
    </location>
</feature>
<keyword evidence="1" id="KW-1133">Transmembrane helix</keyword>
<name>A0A917FBR8_9BACL</name>
<keyword evidence="1" id="KW-0812">Transmembrane</keyword>
<sequence length="49" mass="5417">MKPKNSKSFSFVMMTVFIIISIAQFIDGNTIVAIFPLICALVFAYKGLS</sequence>
<reference evidence="2" key="2">
    <citation type="submission" date="2020-09" db="EMBL/GenBank/DDBJ databases">
        <authorList>
            <person name="Sun Q."/>
            <person name="Zhou Y."/>
        </authorList>
    </citation>
    <scope>NUCLEOTIDE SEQUENCE</scope>
    <source>
        <strain evidence="2">CGMCC 1.16134</strain>
    </source>
</reference>
<accession>A0A917FBR8</accession>
<evidence type="ECO:0000256" key="1">
    <source>
        <dbReference type="SAM" id="Phobius"/>
    </source>
</evidence>
<keyword evidence="3" id="KW-1185">Reference proteome</keyword>
<dbReference type="EMBL" id="BMKR01000003">
    <property type="protein sequence ID" value="GGF65873.1"/>
    <property type="molecule type" value="Genomic_DNA"/>
</dbReference>
<feature type="transmembrane region" description="Helical" evidence="1">
    <location>
        <begin position="9"/>
        <end position="26"/>
    </location>
</feature>
<comment type="caution">
    <text evidence="2">The sequence shown here is derived from an EMBL/GenBank/DDBJ whole genome shotgun (WGS) entry which is preliminary data.</text>
</comment>
<gene>
    <name evidence="2" type="ORF">GCM10010912_08650</name>
</gene>
<dbReference type="AlphaFoldDB" id="A0A917FBR8"/>
<organism evidence="2 3">
    <name type="scientific">Paenibacillus albidus</name>
    <dbReference type="NCBI Taxonomy" id="2041023"/>
    <lineage>
        <taxon>Bacteria</taxon>
        <taxon>Bacillati</taxon>
        <taxon>Bacillota</taxon>
        <taxon>Bacilli</taxon>
        <taxon>Bacillales</taxon>
        <taxon>Paenibacillaceae</taxon>
        <taxon>Paenibacillus</taxon>
    </lineage>
</organism>
<keyword evidence="1" id="KW-0472">Membrane</keyword>